<organism evidence="5 6">
    <name type="scientific">Cellulomonas fengjieae</name>
    <dbReference type="NCBI Taxonomy" id="2819978"/>
    <lineage>
        <taxon>Bacteria</taxon>
        <taxon>Bacillati</taxon>
        <taxon>Actinomycetota</taxon>
        <taxon>Actinomycetes</taxon>
        <taxon>Micrococcales</taxon>
        <taxon>Cellulomonadaceae</taxon>
        <taxon>Cellulomonas</taxon>
    </lineage>
</organism>
<dbReference type="Proteomes" id="UP000678317">
    <property type="component" value="Unassembled WGS sequence"/>
</dbReference>
<dbReference type="InterPro" id="IPR000843">
    <property type="entry name" value="HTH_LacI"/>
</dbReference>
<keyword evidence="3" id="KW-0804">Transcription</keyword>
<dbReference type="SUPFAM" id="SSF47413">
    <property type="entry name" value="lambda repressor-like DNA-binding domains"/>
    <property type="match status" value="1"/>
</dbReference>
<evidence type="ECO:0000256" key="2">
    <source>
        <dbReference type="ARBA" id="ARBA00023125"/>
    </source>
</evidence>
<dbReference type="SMART" id="SM00354">
    <property type="entry name" value="HTH_LACI"/>
    <property type="match status" value="1"/>
</dbReference>
<dbReference type="InterPro" id="IPR028082">
    <property type="entry name" value="Peripla_BP_I"/>
</dbReference>
<proteinExistence type="predicted"/>
<evidence type="ECO:0000313" key="5">
    <source>
        <dbReference type="EMBL" id="MBO3083733.1"/>
    </source>
</evidence>
<feature type="domain" description="HTH lacI-type" evidence="4">
    <location>
        <begin position="1"/>
        <end position="53"/>
    </location>
</feature>
<dbReference type="CDD" id="cd01392">
    <property type="entry name" value="HTH_LacI"/>
    <property type="match status" value="1"/>
</dbReference>
<dbReference type="PANTHER" id="PTHR30146:SF109">
    <property type="entry name" value="HTH-TYPE TRANSCRIPTIONAL REGULATOR GALS"/>
    <property type="match status" value="1"/>
</dbReference>
<dbReference type="PROSITE" id="PS50932">
    <property type="entry name" value="HTH_LACI_2"/>
    <property type="match status" value="1"/>
</dbReference>
<dbReference type="GO" id="GO:0003677">
    <property type="term" value="F:DNA binding"/>
    <property type="evidence" value="ECO:0007669"/>
    <property type="project" value="UniProtKB-KW"/>
</dbReference>
<reference evidence="5 6" key="1">
    <citation type="submission" date="2021-03" db="EMBL/GenBank/DDBJ databases">
        <title>novel species in genus Cellulomonas.</title>
        <authorList>
            <person name="Zhang G."/>
        </authorList>
    </citation>
    <scope>NUCLEOTIDE SEQUENCE [LARGE SCALE GENOMIC DNA]</scope>
    <source>
        <strain evidence="6">zg-ZUI188</strain>
    </source>
</reference>
<keyword evidence="1" id="KW-0805">Transcription regulation</keyword>
<dbReference type="PANTHER" id="PTHR30146">
    <property type="entry name" value="LACI-RELATED TRANSCRIPTIONAL REPRESSOR"/>
    <property type="match status" value="1"/>
</dbReference>
<keyword evidence="2 5" id="KW-0238">DNA-binding</keyword>
<gene>
    <name evidence="5" type="ORF">J4035_03700</name>
</gene>
<sequence length="328" mass="34286">MVDVARLAGVSHVTVSRVVNGHPSVSADTRARVEAAIAELGYRRNSMARALKSGSSSTIGVVIAGSELYELPRLLLGLETAARRAGYWVSLASWMDGAGDLAETVQRLADQSVEAVAVVADRPVAVDALATITSRIPLSVVMSGDVPNPRVASVEVDQDLGAGLVVRHLAGLGHREIVHLSGALRTWDARARVEGWRAELEATPGLSGDLLEGDFTAESGYRLAHELVSRPGGPPGAVFAGNDQMAMGVLAAFAERGVSVPGDVSLVGFDDQVGSGYLVPALTTVRQDFAALGEAAIESLLAALRGDVVGHRKLEPELVVRRSTAPPR</sequence>
<evidence type="ECO:0000256" key="1">
    <source>
        <dbReference type="ARBA" id="ARBA00023015"/>
    </source>
</evidence>
<dbReference type="Pfam" id="PF00356">
    <property type="entry name" value="LacI"/>
    <property type="match status" value="1"/>
</dbReference>
<dbReference type="InterPro" id="IPR046335">
    <property type="entry name" value="LacI/GalR-like_sensor"/>
</dbReference>
<name>A0ABS3SDB2_9CELL</name>
<dbReference type="Pfam" id="PF13377">
    <property type="entry name" value="Peripla_BP_3"/>
    <property type="match status" value="1"/>
</dbReference>
<dbReference type="InterPro" id="IPR010982">
    <property type="entry name" value="Lambda_DNA-bd_dom_sf"/>
</dbReference>
<dbReference type="SUPFAM" id="SSF53822">
    <property type="entry name" value="Periplasmic binding protein-like I"/>
    <property type="match status" value="1"/>
</dbReference>
<dbReference type="PROSITE" id="PS00356">
    <property type="entry name" value="HTH_LACI_1"/>
    <property type="match status" value="1"/>
</dbReference>
<evidence type="ECO:0000256" key="3">
    <source>
        <dbReference type="ARBA" id="ARBA00023163"/>
    </source>
</evidence>
<dbReference type="Gene3D" id="3.40.50.2300">
    <property type="match status" value="2"/>
</dbReference>
<protein>
    <submittedName>
        <fullName evidence="5">LacI family DNA-binding transcriptional regulator</fullName>
    </submittedName>
</protein>
<evidence type="ECO:0000259" key="4">
    <source>
        <dbReference type="PROSITE" id="PS50932"/>
    </source>
</evidence>
<dbReference type="EMBL" id="JAGFBM010000001">
    <property type="protein sequence ID" value="MBO3083733.1"/>
    <property type="molecule type" value="Genomic_DNA"/>
</dbReference>
<dbReference type="Gene3D" id="1.10.260.40">
    <property type="entry name" value="lambda repressor-like DNA-binding domains"/>
    <property type="match status" value="1"/>
</dbReference>
<dbReference type="RefSeq" id="WP_208289025.1">
    <property type="nucleotide sequence ID" value="NZ_CP074404.1"/>
</dbReference>
<evidence type="ECO:0000313" key="6">
    <source>
        <dbReference type="Proteomes" id="UP000678317"/>
    </source>
</evidence>
<comment type="caution">
    <text evidence="5">The sequence shown here is derived from an EMBL/GenBank/DDBJ whole genome shotgun (WGS) entry which is preliminary data.</text>
</comment>
<dbReference type="CDD" id="cd01574">
    <property type="entry name" value="PBP1_LacI"/>
    <property type="match status" value="1"/>
</dbReference>
<accession>A0ABS3SDB2</accession>
<keyword evidence="6" id="KW-1185">Reference proteome</keyword>